<reference evidence="1 2" key="1">
    <citation type="submission" date="2018-11" db="EMBL/GenBank/DDBJ databases">
        <authorList>
            <consortium name="Pathogen Informatics"/>
        </authorList>
    </citation>
    <scope>NUCLEOTIDE SEQUENCE [LARGE SCALE GENOMIC DNA]</scope>
</reference>
<evidence type="ECO:0000313" key="1">
    <source>
        <dbReference type="EMBL" id="VDK27117.1"/>
    </source>
</evidence>
<gene>
    <name evidence="1" type="ORF">ASIM_LOCUS6483</name>
</gene>
<dbReference type="EMBL" id="UYRR01014119">
    <property type="protein sequence ID" value="VDK27117.1"/>
    <property type="molecule type" value="Genomic_DNA"/>
</dbReference>
<accession>A0A3P6P103</accession>
<evidence type="ECO:0000313" key="2">
    <source>
        <dbReference type="Proteomes" id="UP000267096"/>
    </source>
</evidence>
<dbReference type="AlphaFoldDB" id="A0A3P6P103"/>
<dbReference type="Proteomes" id="UP000267096">
    <property type="component" value="Unassembled WGS sequence"/>
</dbReference>
<organism evidence="1 2">
    <name type="scientific">Anisakis simplex</name>
    <name type="common">Herring worm</name>
    <dbReference type="NCBI Taxonomy" id="6269"/>
    <lineage>
        <taxon>Eukaryota</taxon>
        <taxon>Metazoa</taxon>
        <taxon>Ecdysozoa</taxon>
        <taxon>Nematoda</taxon>
        <taxon>Chromadorea</taxon>
        <taxon>Rhabditida</taxon>
        <taxon>Spirurina</taxon>
        <taxon>Ascaridomorpha</taxon>
        <taxon>Ascaridoidea</taxon>
        <taxon>Anisakidae</taxon>
        <taxon>Anisakis</taxon>
        <taxon>Anisakis simplex complex</taxon>
    </lineage>
</organism>
<sequence>MARERVTRGGGVLVNRRRRTARKRVQIREINIEINTVRGWNDDEFIAKY</sequence>
<protein>
    <submittedName>
        <fullName evidence="1">Uncharacterized protein</fullName>
    </submittedName>
</protein>
<keyword evidence="2" id="KW-1185">Reference proteome</keyword>
<proteinExistence type="predicted"/>
<name>A0A3P6P103_ANISI</name>